<sequence length="401" mass="44574">MKKSEIRLLPGVIMGVFAVVLCTSGCSTTSSVLSILKFWGNKDKAERSEMEKTASFSSKVRPARGNPDSHYTLGAYYQKQGYHKKALDEFRKAVAIDPMHARAYNGMGVSCDNLKDFEGAQDAYYVALKIEPNKGYIYNNLGYSFILRGDYQSAAEMLEKAVSLDPNNAQVRHNLAEAYAALGKSKKALAVLQDSHSPARARFMLAQALQEKGKFEAADTLYAEAALMEPSLKEEMGGKDRFINKIAHALKAVKEKETAVVLAEAEKEIDQKGQVVREETAAAKVFVPARETTTERPMVPSRRQERKARLARSEEIKKFMAMAVKPVVVTQRPLTEAKGVKVDLRRAKLEPDYLLKKPVAENTGRTNTESRPAPLFLHELFPVRHVSTQGATKPVYPGGWF</sequence>
<dbReference type="PROSITE" id="PS50293">
    <property type="entry name" value="TPR_REGION"/>
    <property type="match status" value="2"/>
</dbReference>
<dbReference type="Pfam" id="PF07719">
    <property type="entry name" value="TPR_2"/>
    <property type="match status" value="1"/>
</dbReference>
<dbReference type="InterPro" id="IPR019734">
    <property type="entry name" value="TPR_rpt"/>
</dbReference>
<dbReference type="SMART" id="SM00028">
    <property type="entry name" value="TPR"/>
    <property type="match status" value="4"/>
</dbReference>
<dbReference type="InterPro" id="IPR013105">
    <property type="entry name" value="TPR_2"/>
</dbReference>
<evidence type="ECO:0000256" key="3">
    <source>
        <dbReference type="PROSITE-ProRule" id="PRU00339"/>
    </source>
</evidence>
<dbReference type="PROSITE" id="PS50005">
    <property type="entry name" value="TPR"/>
    <property type="match status" value="3"/>
</dbReference>
<reference evidence="4" key="2">
    <citation type="submission" date="2020-01" db="EMBL/GenBank/DDBJ databases">
        <authorList>
            <person name="Campanaro S."/>
        </authorList>
    </citation>
    <scope>NUCLEOTIDE SEQUENCE</scope>
    <source>
        <strain evidence="4">AS06rmzACSIP_7</strain>
    </source>
</reference>
<dbReference type="InterPro" id="IPR050498">
    <property type="entry name" value="Ycf3"/>
</dbReference>
<dbReference type="EMBL" id="JAAYEE010000255">
    <property type="protein sequence ID" value="NLW36483.1"/>
    <property type="molecule type" value="Genomic_DNA"/>
</dbReference>
<evidence type="ECO:0000256" key="1">
    <source>
        <dbReference type="ARBA" id="ARBA00022737"/>
    </source>
</evidence>
<name>A0A971S1R6_9BACT</name>
<proteinExistence type="predicted"/>
<evidence type="ECO:0000256" key="2">
    <source>
        <dbReference type="ARBA" id="ARBA00022803"/>
    </source>
</evidence>
<feature type="repeat" description="TPR" evidence="3">
    <location>
        <begin position="67"/>
        <end position="100"/>
    </location>
</feature>
<protein>
    <submittedName>
        <fullName evidence="4">Tetratricopeptide repeat protein</fullName>
    </submittedName>
</protein>
<keyword evidence="2 3" id="KW-0802">TPR repeat</keyword>
<dbReference type="PANTHER" id="PTHR44858:SF1">
    <property type="entry name" value="UDP-N-ACETYLGLUCOSAMINE--PEPTIDE N-ACETYLGLUCOSAMINYLTRANSFERASE SPINDLY-RELATED"/>
    <property type="match status" value="1"/>
</dbReference>
<dbReference type="SUPFAM" id="SSF48452">
    <property type="entry name" value="TPR-like"/>
    <property type="match status" value="1"/>
</dbReference>
<dbReference type="Proteomes" id="UP000777265">
    <property type="component" value="Unassembled WGS sequence"/>
</dbReference>
<feature type="repeat" description="TPR" evidence="3">
    <location>
        <begin position="101"/>
        <end position="134"/>
    </location>
</feature>
<dbReference type="Pfam" id="PF14559">
    <property type="entry name" value="TPR_19"/>
    <property type="match status" value="1"/>
</dbReference>
<organism evidence="4 5">
    <name type="scientific">Syntrophorhabdus aromaticivorans</name>
    <dbReference type="NCBI Taxonomy" id="328301"/>
    <lineage>
        <taxon>Bacteria</taxon>
        <taxon>Pseudomonadati</taxon>
        <taxon>Thermodesulfobacteriota</taxon>
        <taxon>Syntrophorhabdia</taxon>
        <taxon>Syntrophorhabdales</taxon>
        <taxon>Syntrophorhabdaceae</taxon>
        <taxon>Syntrophorhabdus</taxon>
    </lineage>
</organism>
<accession>A0A971S1R6</accession>
<dbReference type="Gene3D" id="1.25.40.10">
    <property type="entry name" value="Tetratricopeptide repeat domain"/>
    <property type="match status" value="1"/>
</dbReference>
<gene>
    <name evidence="4" type="ORF">GXY80_13565</name>
</gene>
<reference evidence="4" key="1">
    <citation type="journal article" date="2020" name="Biotechnol. Biofuels">
        <title>New insights from the biogas microbiome by comprehensive genome-resolved metagenomics of nearly 1600 species originating from multiple anaerobic digesters.</title>
        <authorList>
            <person name="Campanaro S."/>
            <person name="Treu L."/>
            <person name="Rodriguez-R L.M."/>
            <person name="Kovalovszki A."/>
            <person name="Ziels R.M."/>
            <person name="Maus I."/>
            <person name="Zhu X."/>
            <person name="Kougias P.G."/>
            <person name="Basile A."/>
            <person name="Luo G."/>
            <person name="Schluter A."/>
            <person name="Konstantinidis K.T."/>
            <person name="Angelidaki I."/>
        </authorList>
    </citation>
    <scope>NUCLEOTIDE SEQUENCE</scope>
    <source>
        <strain evidence="4">AS06rmzACSIP_7</strain>
    </source>
</reference>
<dbReference type="AlphaFoldDB" id="A0A971S1R6"/>
<comment type="caution">
    <text evidence="4">The sequence shown here is derived from an EMBL/GenBank/DDBJ whole genome shotgun (WGS) entry which is preliminary data.</text>
</comment>
<keyword evidence="1" id="KW-0677">Repeat</keyword>
<feature type="repeat" description="TPR" evidence="3">
    <location>
        <begin position="135"/>
        <end position="168"/>
    </location>
</feature>
<dbReference type="InterPro" id="IPR011990">
    <property type="entry name" value="TPR-like_helical_dom_sf"/>
</dbReference>
<dbReference type="Pfam" id="PF13181">
    <property type="entry name" value="TPR_8"/>
    <property type="match status" value="2"/>
</dbReference>
<evidence type="ECO:0000313" key="5">
    <source>
        <dbReference type="Proteomes" id="UP000777265"/>
    </source>
</evidence>
<dbReference type="PANTHER" id="PTHR44858">
    <property type="entry name" value="TETRATRICOPEPTIDE REPEAT PROTEIN 6"/>
    <property type="match status" value="1"/>
</dbReference>
<evidence type="ECO:0000313" key="4">
    <source>
        <dbReference type="EMBL" id="NLW36483.1"/>
    </source>
</evidence>